<dbReference type="EMBL" id="QKTW01000025">
    <property type="protein sequence ID" value="PZF71403.1"/>
    <property type="molecule type" value="Genomic_DNA"/>
</dbReference>
<dbReference type="Proteomes" id="UP000248745">
    <property type="component" value="Unassembled WGS sequence"/>
</dbReference>
<dbReference type="SUPFAM" id="SSF53474">
    <property type="entry name" value="alpha/beta-Hydrolases"/>
    <property type="match status" value="1"/>
</dbReference>
<dbReference type="PANTHER" id="PTHR42776:SF27">
    <property type="entry name" value="DIPEPTIDYL PEPTIDASE FAMILY MEMBER 6"/>
    <property type="match status" value="1"/>
</dbReference>
<dbReference type="InterPro" id="IPR001375">
    <property type="entry name" value="Peptidase_S9_cat"/>
</dbReference>
<dbReference type="InterPro" id="IPR011042">
    <property type="entry name" value="6-blade_b-propeller_TolB-like"/>
</dbReference>
<dbReference type="PANTHER" id="PTHR42776">
    <property type="entry name" value="SERINE PEPTIDASE S9 FAMILY MEMBER"/>
    <property type="match status" value="1"/>
</dbReference>
<dbReference type="InterPro" id="IPR029058">
    <property type="entry name" value="AB_hydrolase_fold"/>
</dbReference>
<name>A0A2W2BUA5_9BACT</name>
<evidence type="ECO:0000313" key="3">
    <source>
        <dbReference type="EMBL" id="PZF71403.1"/>
    </source>
</evidence>
<accession>A0A2W2BUA5</accession>
<protein>
    <submittedName>
        <fullName evidence="3">S9 family peptidase</fullName>
    </submittedName>
</protein>
<proteinExistence type="predicted"/>
<dbReference type="RefSeq" id="WP_111000549.1">
    <property type="nucleotide sequence ID" value="NZ_QKTW01000025.1"/>
</dbReference>
<dbReference type="SUPFAM" id="SSF69304">
    <property type="entry name" value="Tricorn protease N-terminal domain"/>
    <property type="match status" value="1"/>
</dbReference>
<dbReference type="Gene3D" id="2.120.10.30">
    <property type="entry name" value="TolB, C-terminal domain"/>
    <property type="match status" value="1"/>
</dbReference>
<gene>
    <name evidence="3" type="ORF">DN068_19125</name>
</gene>
<keyword evidence="4" id="KW-1185">Reference proteome</keyword>
<feature type="domain" description="Peptidase S9 prolyl oligopeptidase catalytic" evidence="2">
    <location>
        <begin position="420"/>
        <end position="632"/>
    </location>
</feature>
<dbReference type="AlphaFoldDB" id="A0A2W2BUA5"/>
<sequence>MNKLMLLISAGILFTYSSCKQPEAKETPAPHIDMKLFFKNPAKAGFRISPDGQYFSYRADYKGKTNIYVQKTTDTTPVRVTNDTLRSISSYFWKGDRIVYAQDIGGDENFQVFSVKPDGSDMKALTPFPGFRSDVYDDFRFIPGKEKLMLVGINKRNKEYFDPYLLNIETGELTLLYDNKQNFDSWYPDNTGMLRMATKTDGVNITYLYRNTDKDSFQTLLTTNFKEGFYPQAFDAENKTIYVMSNLGRDKLTLVRYDPVAKKEVEELFKNNDYDLQGIDYDRKTNKLISVSWEGEKTEEHYFDKDRGDRIAELKKKFPGFDVMLTTYDDNMTKGIVWTGNDVTPAKYYLYDFATRDAKEVANAYPWLNAEDLAPMKPIQYKTRDGLTVHAYLTLPKGVAAKNLPVVINPHGGPWARDGWGYDPEVQFLANRGYAVLQMNYRGSTGYGKQFWESSFKQWGKKMQDDITDGVEYLKKEGIADPKRIAIYGGSYGGYATLAGVTFTPDLYACAVDYVGVSNLFTFMKTIPPYWKPYLDQFYEMVGSPTKDSLLLAEASPVLHVDKIKTPLFIAQGANDPRVNKAESDQMVAALKARGVDVQYMVKNNEGHGFHNEDNRFDFYGAMEQFLAKYLKPQAVAEK</sequence>
<keyword evidence="1" id="KW-0378">Hydrolase</keyword>
<dbReference type="InterPro" id="IPR002470">
    <property type="entry name" value="Peptidase_S9A"/>
</dbReference>
<dbReference type="GO" id="GO:0006508">
    <property type="term" value="P:proteolysis"/>
    <property type="evidence" value="ECO:0007669"/>
    <property type="project" value="InterPro"/>
</dbReference>
<evidence type="ECO:0000259" key="2">
    <source>
        <dbReference type="Pfam" id="PF00326"/>
    </source>
</evidence>
<evidence type="ECO:0000256" key="1">
    <source>
        <dbReference type="ARBA" id="ARBA00022801"/>
    </source>
</evidence>
<dbReference type="Gene3D" id="3.40.50.1820">
    <property type="entry name" value="alpha/beta hydrolase"/>
    <property type="match status" value="1"/>
</dbReference>
<comment type="caution">
    <text evidence="3">The sequence shown here is derived from an EMBL/GenBank/DDBJ whole genome shotgun (WGS) entry which is preliminary data.</text>
</comment>
<dbReference type="Pfam" id="PF00326">
    <property type="entry name" value="Peptidase_S9"/>
    <property type="match status" value="1"/>
</dbReference>
<reference evidence="3 4" key="1">
    <citation type="submission" date="2018-06" db="EMBL/GenBank/DDBJ databases">
        <title>Mucibacter soli gen. nov., sp. nov., a new member of the family Chitinophagaceae producing mucin.</title>
        <authorList>
            <person name="Kim M.-K."/>
            <person name="Park S."/>
            <person name="Kim T.-S."/>
            <person name="Joung Y."/>
            <person name="Han J.-H."/>
            <person name="Kim S.B."/>
        </authorList>
    </citation>
    <scope>NUCLEOTIDE SEQUENCE [LARGE SCALE GENOMIC DNA]</scope>
    <source>
        <strain evidence="3 4">R1-15</strain>
    </source>
</reference>
<dbReference type="PRINTS" id="PR00862">
    <property type="entry name" value="PROLIGOPTASE"/>
</dbReference>
<organism evidence="3 4">
    <name type="scientific">Taibaiella soli</name>
    <dbReference type="NCBI Taxonomy" id="1649169"/>
    <lineage>
        <taxon>Bacteria</taxon>
        <taxon>Pseudomonadati</taxon>
        <taxon>Bacteroidota</taxon>
        <taxon>Chitinophagia</taxon>
        <taxon>Chitinophagales</taxon>
        <taxon>Chitinophagaceae</taxon>
        <taxon>Taibaiella</taxon>
    </lineage>
</organism>
<dbReference type="OrthoDB" id="108903at2"/>
<evidence type="ECO:0000313" key="4">
    <source>
        <dbReference type="Proteomes" id="UP000248745"/>
    </source>
</evidence>
<dbReference type="GO" id="GO:0004252">
    <property type="term" value="F:serine-type endopeptidase activity"/>
    <property type="evidence" value="ECO:0007669"/>
    <property type="project" value="InterPro"/>
</dbReference>